<dbReference type="Gene3D" id="1.25.40.10">
    <property type="entry name" value="Tetratricopeptide repeat domain"/>
    <property type="match status" value="1"/>
</dbReference>
<organism evidence="1 2">
    <name type="scientific">Pelagomonas calceolata</name>
    <dbReference type="NCBI Taxonomy" id="35677"/>
    <lineage>
        <taxon>Eukaryota</taxon>
        <taxon>Sar</taxon>
        <taxon>Stramenopiles</taxon>
        <taxon>Ochrophyta</taxon>
        <taxon>Pelagophyceae</taxon>
        <taxon>Pelagomonadales</taxon>
        <taxon>Pelagomonadaceae</taxon>
        <taxon>Pelagomonas</taxon>
    </lineage>
</organism>
<accession>A0A8J2ST46</accession>
<feature type="non-terminal residue" evidence="1">
    <location>
        <position position="264"/>
    </location>
</feature>
<reference evidence="1" key="1">
    <citation type="submission" date="2021-11" db="EMBL/GenBank/DDBJ databases">
        <authorList>
            <consortium name="Genoscope - CEA"/>
            <person name="William W."/>
        </authorList>
    </citation>
    <scope>NUCLEOTIDE SEQUENCE</scope>
</reference>
<keyword evidence="2" id="KW-1185">Reference proteome</keyword>
<protein>
    <submittedName>
        <fullName evidence="1">Uncharacterized protein</fullName>
    </submittedName>
</protein>
<dbReference type="Proteomes" id="UP000789595">
    <property type="component" value="Unassembled WGS sequence"/>
</dbReference>
<gene>
    <name evidence="1" type="ORF">PECAL_4P11210</name>
</gene>
<dbReference type="InterPro" id="IPR011990">
    <property type="entry name" value="TPR-like_helical_dom_sf"/>
</dbReference>
<dbReference type="OrthoDB" id="42563at2759"/>
<sequence>EKAKIVVAEADLGDAFYESWKRWDTCSLCEQEYHGVVACALGWAAWKTYLGRPAVDWAQKSAMSMLATALRDDARYEEARVVCLAGLAACDDNLSFILDLLDGLASCNRALGRYDDELENLREIYAKTEVAYGRDEKTYAAALRYGKVLVEQSYVHDALLLLNEASLDSEGDLGSEHALVVDLHHAWCLSLWLYHFLGHSDYRSELRVAVQAPLLLLARTQDADQKREIEYNLCMVLTHQLDWSLDDLELDSTDRQIVDRVLAD</sequence>
<dbReference type="AlphaFoldDB" id="A0A8J2ST46"/>
<name>A0A8J2ST46_9STRA</name>
<evidence type="ECO:0000313" key="1">
    <source>
        <dbReference type="EMBL" id="CAH0373877.1"/>
    </source>
</evidence>
<evidence type="ECO:0000313" key="2">
    <source>
        <dbReference type="Proteomes" id="UP000789595"/>
    </source>
</evidence>
<comment type="caution">
    <text evidence="1">The sequence shown here is derived from an EMBL/GenBank/DDBJ whole genome shotgun (WGS) entry which is preliminary data.</text>
</comment>
<proteinExistence type="predicted"/>
<dbReference type="EMBL" id="CAKKNE010000004">
    <property type="protein sequence ID" value="CAH0373877.1"/>
    <property type="molecule type" value="Genomic_DNA"/>
</dbReference>
<feature type="non-terminal residue" evidence="1">
    <location>
        <position position="1"/>
    </location>
</feature>